<evidence type="ECO:0000259" key="5">
    <source>
        <dbReference type="PROSITE" id="PS50089"/>
    </source>
</evidence>
<dbReference type="Proteomes" id="UP000318571">
    <property type="component" value="Chromosome 3"/>
</dbReference>
<proteinExistence type="predicted"/>
<organism evidence="6 7">
    <name type="scientific">Tigriopus californicus</name>
    <name type="common">Marine copepod</name>
    <dbReference type="NCBI Taxonomy" id="6832"/>
    <lineage>
        <taxon>Eukaryota</taxon>
        <taxon>Metazoa</taxon>
        <taxon>Ecdysozoa</taxon>
        <taxon>Arthropoda</taxon>
        <taxon>Crustacea</taxon>
        <taxon>Multicrustacea</taxon>
        <taxon>Hexanauplia</taxon>
        <taxon>Copepoda</taxon>
        <taxon>Harpacticoida</taxon>
        <taxon>Harpacticidae</taxon>
        <taxon>Tigriopus</taxon>
    </lineage>
</organism>
<evidence type="ECO:0000313" key="7">
    <source>
        <dbReference type="Proteomes" id="UP000318571"/>
    </source>
</evidence>
<name>A0A553P6F4_TIGCA</name>
<keyword evidence="4" id="KW-0812">Transmembrane</keyword>
<accession>A0A553P6F4</accession>
<sequence>MIAWANLWGTFCEISVWLYTYVVIWLSHSMASQVRAMFYPQWAATAKGMDPPEGSAPSPSWIYEGVAWSGGLILILTLGCALADGWKSRQALRRLHDSLGQAESLCGDLSQKLVNLGESQEKMCILCYTSGANVLFQPCLHLFCCDDCSNKIHICPFCHKPPSSKTVVFLV</sequence>
<dbReference type="Gene3D" id="3.30.40.10">
    <property type="entry name" value="Zinc/RING finger domain, C3HC4 (zinc finger)"/>
    <property type="match status" value="1"/>
</dbReference>
<dbReference type="Pfam" id="PF13920">
    <property type="entry name" value="zf-C3HC4_3"/>
    <property type="match status" value="1"/>
</dbReference>
<evidence type="ECO:0000256" key="1">
    <source>
        <dbReference type="ARBA" id="ARBA00022771"/>
    </source>
</evidence>
<comment type="caution">
    <text evidence="6">The sequence shown here is derived from an EMBL/GenBank/DDBJ whole genome shotgun (WGS) entry which is preliminary data.</text>
</comment>
<keyword evidence="7" id="KW-1185">Reference proteome</keyword>
<keyword evidence="4" id="KW-1133">Transmembrane helix</keyword>
<gene>
    <name evidence="6" type="ORF">TCAL_16880</name>
</gene>
<dbReference type="InterPro" id="IPR001841">
    <property type="entry name" value="Znf_RING"/>
</dbReference>
<dbReference type="SUPFAM" id="SSF57850">
    <property type="entry name" value="RING/U-box"/>
    <property type="match status" value="1"/>
</dbReference>
<keyword evidence="4" id="KW-0472">Membrane</keyword>
<keyword evidence="2" id="KW-0862">Zinc</keyword>
<evidence type="ECO:0000256" key="2">
    <source>
        <dbReference type="ARBA" id="ARBA00022833"/>
    </source>
</evidence>
<protein>
    <recommendedName>
        <fullName evidence="5">RING-type domain-containing protein</fullName>
    </recommendedName>
</protein>
<feature type="transmembrane region" description="Helical" evidence="4">
    <location>
        <begin position="7"/>
        <end position="27"/>
    </location>
</feature>
<evidence type="ECO:0000256" key="3">
    <source>
        <dbReference type="PROSITE-ProRule" id="PRU00175"/>
    </source>
</evidence>
<reference evidence="6 7" key="1">
    <citation type="journal article" date="2018" name="Nat. Ecol. Evol.">
        <title>Genomic signatures of mitonuclear coevolution across populations of Tigriopus californicus.</title>
        <authorList>
            <person name="Barreto F.S."/>
            <person name="Watson E.T."/>
            <person name="Lima T.G."/>
            <person name="Willett C.S."/>
            <person name="Edmands S."/>
            <person name="Li W."/>
            <person name="Burton R.S."/>
        </authorList>
    </citation>
    <scope>NUCLEOTIDE SEQUENCE [LARGE SCALE GENOMIC DNA]</scope>
    <source>
        <strain evidence="6 7">San Diego</strain>
    </source>
</reference>
<dbReference type="GO" id="GO:0008270">
    <property type="term" value="F:zinc ion binding"/>
    <property type="evidence" value="ECO:0007669"/>
    <property type="project" value="UniProtKB-KW"/>
</dbReference>
<dbReference type="EMBL" id="VCGU01000007">
    <property type="protein sequence ID" value="TRY73200.1"/>
    <property type="molecule type" value="Genomic_DNA"/>
</dbReference>
<evidence type="ECO:0000313" key="6">
    <source>
        <dbReference type="EMBL" id="TRY73200.1"/>
    </source>
</evidence>
<evidence type="ECO:0000256" key="4">
    <source>
        <dbReference type="SAM" id="Phobius"/>
    </source>
</evidence>
<dbReference type="PROSITE" id="PS50089">
    <property type="entry name" value="ZF_RING_2"/>
    <property type="match status" value="1"/>
</dbReference>
<dbReference type="AlphaFoldDB" id="A0A553P6F4"/>
<keyword evidence="1 3" id="KW-0479">Metal-binding</keyword>
<feature type="domain" description="RING-type" evidence="5">
    <location>
        <begin position="124"/>
        <end position="159"/>
    </location>
</feature>
<feature type="transmembrane region" description="Helical" evidence="4">
    <location>
        <begin position="66"/>
        <end position="86"/>
    </location>
</feature>
<dbReference type="InterPro" id="IPR013083">
    <property type="entry name" value="Znf_RING/FYVE/PHD"/>
</dbReference>
<keyword evidence="1 3" id="KW-0863">Zinc-finger</keyword>